<dbReference type="EMBL" id="CARXXK010000003">
    <property type="protein sequence ID" value="CAI6364157.1"/>
    <property type="molecule type" value="Genomic_DNA"/>
</dbReference>
<sequence length="136" mass="15748">MEHFMNNNFTNEKTKNLKKNVVPKKYEEPQSIKVLTPTKTYGGHPFFPKSIQTLGYKKRQNCDDFDELYIQTTKKIFKNTDNKSPCLTSDLTPKTKLLLDSTRNLPSPSVQSPINSPRSSSKKNHYLILLTNWKIL</sequence>
<evidence type="ECO:0000313" key="2">
    <source>
        <dbReference type="EMBL" id="CAI6364157.1"/>
    </source>
</evidence>
<name>A0AAV0X8K7_9HEMI</name>
<organism evidence="2 3">
    <name type="scientific">Macrosiphum euphorbiae</name>
    <name type="common">potato aphid</name>
    <dbReference type="NCBI Taxonomy" id="13131"/>
    <lineage>
        <taxon>Eukaryota</taxon>
        <taxon>Metazoa</taxon>
        <taxon>Ecdysozoa</taxon>
        <taxon>Arthropoda</taxon>
        <taxon>Hexapoda</taxon>
        <taxon>Insecta</taxon>
        <taxon>Pterygota</taxon>
        <taxon>Neoptera</taxon>
        <taxon>Paraneoptera</taxon>
        <taxon>Hemiptera</taxon>
        <taxon>Sternorrhyncha</taxon>
        <taxon>Aphidomorpha</taxon>
        <taxon>Aphidoidea</taxon>
        <taxon>Aphididae</taxon>
        <taxon>Macrosiphini</taxon>
        <taxon>Macrosiphum</taxon>
    </lineage>
</organism>
<accession>A0AAV0X8K7</accession>
<feature type="compositionally biased region" description="Polar residues" evidence="1">
    <location>
        <begin position="101"/>
        <end position="119"/>
    </location>
</feature>
<protein>
    <submittedName>
        <fullName evidence="2">Uncharacterized protein</fullName>
    </submittedName>
</protein>
<evidence type="ECO:0000256" key="1">
    <source>
        <dbReference type="SAM" id="MobiDB-lite"/>
    </source>
</evidence>
<reference evidence="2 3" key="1">
    <citation type="submission" date="2023-01" db="EMBL/GenBank/DDBJ databases">
        <authorList>
            <person name="Whitehead M."/>
        </authorList>
    </citation>
    <scope>NUCLEOTIDE SEQUENCE [LARGE SCALE GENOMIC DNA]</scope>
</reference>
<keyword evidence="3" id="KW-1185">Reference proteome</keyword>
<dbReference type="AlphaFoldDB" id="A0AAV0X8K7"/>
<comment type="caution">
    <text evidence="2">The sequence shown here is derived from an EMBL/GenBank/DDBJ whole genome shotgun (WGS) entry which is preliminary data.</text>
</comment>
<evidence type="ECO:0000313" key="3">
    <source>
        <dbReference type="Proteomes" id="UP001160148"/>
    </source>
</evidence>
<proteinExistence type="predicted"/>
<gene>
    <name evidence="2" type="ORF">MEUPH1_LOCUS19021</name>
</gene>
<dbReference type="Proteomes" id="UP001160148">
    <property type="component" value="Unassembled WGS sequence"/>
</dbReference>
<feature type="region of interest" description="Disordered" evidence="1">
    <location>
        <begin position="100"/>
        <end position="121"/>
    </location>
</feature>